<evidence type="ECO:0000313" key="2">
    <source>
        <dbReference type="EMBL" id="EIM76046.1"/>
    </source>
</evidence>
<dbReference type="PATRIC" id="fig|1189621.3.peg.2462"/>
<proteinExistence type="predicted"/>
<dbReference type="AlphaFoldDB" id="I5C2J4"/>
<gene>
    <name evidence="2" type="ORF">A3SI_11834</name>
</gene>
<dbReference type="RefSeq" id="WP_009055443.1">
    <property type="nucleotide sequence ID" value="NZ_AJYA01000024.1"/>
</dbReference>
<sequence>MKLTLRPGELFTEMYLAFDLGITETKGYFSMQFVSTENIREVFNIEATYDVYDPNAEGNAFTHPDIRMGNIYPNPSNQIATIDYELLNPSAQASIALTSFIGNPVATYTLDPMRESLVLNTSDLKPGVYFYTLYVNNKNIVTKKLFVKR</sequence>
<dbReference type="Proteomes" id="UP000005551">
    <property type="component" value="Unassembled WGS sequence"/>
</dbReference>
<evidence type="ECO:0000313" key="3">
    <source>
        <dbReference type="Proteomes" id="UP000005551"/>
    </source>
</evidence>
<name>I5C2J4_9BACT</name>
<accession>I5C2J4</accession>
<dbReference type="NCBIfam" id="TIGR04183">
    <property type="entry name" value="Por_Secre_tail"/>
    <property type="match status" value="1"/>
</dbReference>
<dbReference type="InterPro" id="IPR026444">
    <property type="entry name" value="Secre_tail"/>
</dbReference>
<reference evidence="2 3" key="1">
    <citation type="submission" date="2012-05" db="EMBL/GenBank/DDBJ databases">
        <title>Genome sequence of Nitritalea halalkaliphila LW7.</title>
        <authorList>
            <person name="Jangir P.K."/>
            <person name="Singh A."/>
            <person name="Shivaji S."/>
            <person name="Sharma R."/>
        </authorList>
    </citation>
    <scope>NUCLEOTIDE SEQUENCE [LARGE SCALE GENOMIC DNA]</scope>
    <source>
        <strain evidence="2 3">LW7</strain>
    </source>
</reference>
<evidence type="ECO:0000259" key="1">
    <source>
        <dbReference type="Pfam" id="PF18962"/>
    </source>
</evidence>
<dbReference type="Pfam" id="PF18962">
    <property type="entry name" value="Por_Secre_tail"/>
    <property type="match status" value="1"/>
</dbReference>
<comment type="caution">
    <text evidence="2">The sequence shown here is derived from an EMBL/GenBank/DDBJ whole genome shotgun (WGS) entry which is preliminary data.</text>
</comment>
<protein>
    <recommendedName>
        <fullName evidence="1">Secretion system C-terminal sorting domain-containing protein</fullName>
    </recommendedName>
</protein>
<dbReference type="STRING" id="1189621.A3SI_11834"/>
<dbReference type="EMBL" id="AJYA01000024">
    <property type="protein sequence ID" value="EIM76046.1"/>
    <property type="molecule type" value="Genomic_DNA"/>
</dbReference>
<keyword evidence="3" id="KW-1185">Reference proteome</keyword>
<organism evidence="2 3">
    <name type="scientific">Nitritalea halalkaliphila LW7</name>
    <dbReference type="NCBI Taxonomy" id="1189621"/>
    <lineage>
        <taxon>Bacteria</taxon>
        <taxon>Pseudomonadati</taxon>
        <taxon>Bacteroidota</taxon>
        <taxon>Cytophagia</taxon>
        <taxon>Cytophagales</taxon>
        <taxon>Cyclobacteriaceae</taxon>
        <taxon>Nitritalea</taxon>
    </lineage>
</organism>
<feature type="domain" description="Secretion system C-terminal sorting" evidence="1">
    <location>
        <begin position="71"/>
        <end position="147"/>
    </location>
</feature>